<keyword evidence="6" id="KW-0548">Nucleotidyltransferase</keyword>
<dbReference type="InterPro" id="IPR043128">
    <property type="entry name" value="Rev_trsase/Diguanyl_cyclase"/>
</dbReference>
<dbReference type="InterPro" id="IPR000160">
    <property type="entry name" value="GGDEF_dom"/>
</dbReference>
<feature type="modified residue" description="4-aspartylphosphate" evidence="3">
    <location>
        <position position="90"/>
    </location>
</feature>
<evidence type="ECO:0000313" key="6">
    <source>
        <dbReference type="EMBL" id="MEC4722308.1"/>
    </source>
</evidence>
<name>A0ABU6JFJ1_9BURK</name>
<dbReference type="Pfam" id="PF00072">
    <property type="entry name" value="Response_reg"/>
    <property type="match status" value="2"/>
</dbReference>
<sequence>MNQQHTYAVAATDLDYTPDRAFNEELGRRSTTNPAEHSARLVYLVNNNPLLAKDTSLQLASYGYRVVTLDSMAHLAEHLPVVPVNPVLIDICGHNIDELTLLEIARIRTLCQNRLPVLMLLSHAHMELRLKAAHAGIDACFIKPLDIHALVDYLDKLNPVQEQAAYRLLVIGNDPHRSAAYADAFHAAGMDVTLLLKPLDMFSALGESRPELVVMDVETPGCGGVELTSLIRQSKTFVDLPIVLLNSQASQQAWRDAIRCGADDLFPRSMPHGELIKAVSVRIERYRSLQALIMRDGLTGLYNHAALQEQAERELTRSKRRGDPLTLAMIDLDCFKQINDTYGHPVGDQVLRAAARLLQRRLRNVDVVGRYGGEEFAVLLPATDADAAARVLDEIRMAFQVIRHKTDDTEFCATFSVGLAQFGKGSGCANAADLFIAADHALYRAKHGGRNRVEIASGDA</sequence>
<dbReference type="GO" id="GO:0052621">
    <property type="term" value="F:diguanylate cyclase activity"/>
    <property type="evidence" value="ECO:0007669"/>
    <property type="project" value="UniProtKB-EC"/>
</dbReference>
<evidence type="ECO:0000256" key="2">
    <source>
        <dbReference type="ARBA" id="ARBA00034247"/>
    </source>
</evidence>
<dbReference type="SUPFAM" id="SSF55073">
    <property type="entry name" value="Nucleotide cyclase"/>
    <property type="match status" value="1"/>
</dbReference>
<dbReference type="SMART" id="SM00448">
    <property type="entry name" value="REC"/>
    <property type="match status" value="2"/>
</dbReference>
<evidence type="ECO:0000256" key="1">
    <source>
        <dbReference type="ARBA" id="ARBA00012528"/>
    </source>
</evidence>
<dbReference type="Proteomes" id="UP001352263">
    <property type="component" value="Unassembled WGS sequence"/>
</dbReference>
<comment type="catalytic activity">
    <reaction evidence="2">
        <text>2 GTP = 3',3'-c-di-GMP + 2 diphosphate</text>
        <dbReference type="Rhea" id="RHEA:24898"/>
        <dbReference type="ChEBI" id="CHEBI:33019"/>
        <dbReference type="ChEBI" id="CHEBI:37565"/>
        <dbReference type="ChEBI" id="CHEBI:58805"/>
        <dbReference type="EC" id="2.7.7.65"/>
    </reaction>
</comment>
<evidence type="ECO:0000259" key="4">
    <source>
        <dbReference type="PROSITE" id="PS50110"/>
    </source>
</evidence>
<dbReference type="Pfam" id="PF00990">
    <property type="entry name" value="GGDEF"/>
    <property type="match status" value="1"/>
</dbReference>
<organism evidence="6 7">
    <name type="scientific">Noviherbaspirillum album</name>
    <dbReference type="NCBI Taxonomy" id="3080276"/>
    <lineage>
        <taxon>Bacteria</taxon>
        <taxon>Pseudomonadati</taxon>
        <taxon>Pseudomonadota</taxon>
        <taxon>Betaproteobacteria</taxon>
        <taxon>Burkholderiales</taxon>
        <taxon>Oxalobacteraceae</taxon>
        <taxon>Noviherbaspirillum</taxon>
    </lineage>
</organism>
<dbReference type="EMBL" id="JAWIIV010000028">
    <property type="protein sequence ID" value="MEC4722308.1"/>
    <property type="molecule type" value="Genomic_DNA"/>
</dbReference>
<dbReference type="PANTHER" id="PTHR45138">
    <property type="entry name" value="REGULATORY COMPONENTS OF SENSORY TRANSDUCTION SYSTEM"/>
    <property type="match status" value="1"/>
</dbReference>
<comment type="caution">
    <text evidence="6">The sequence shown here is derived from an EMBL/GenBank/DDBJ whole genome shotgun (WGS) entry which is preliminary data.</text>
</comment>
<dbReference type="PROSITE" id="PS50110">
    <property type="entry name" value="RESPONSE_REGULATORY"/>
    <property type="match status" value="2"/>
</dbReference>
<dbReference type="PROSITE" id="PS50887">
    <property type="entry name" value="GGDEF"/>
    <property type="match status" value="1"/>
</dbReference>
<dbReference type="InterPro" id="IPR050469">
    <property type="entry name" value="Diguanylate_Cyclase"/>
</dbReference>
<feature type="domain" description="GGDEF" evidence="5">
    <location>
        <begin position="323"/>
        <end position="458"/>
    </location>
</feature>
<dbReference type="SUPFAM" id="SSF52172">
    <property type="entry name" value="CheY-like"/>
    <property type="match status" value="2"/>
</dbReference>
<dbReference type="InterPro" id="IPR029787">
    <property type="entry name" value="Nucleotide_cyclase"/>
</dbReference>
<reference evidence="6 7" key="1">
    <citation type="submission" date="2023-10" db="EMBL/GenBank/DDBJ databases">
        <title>Noviherbaspirillum sp. CPCC 100848 genome assembly.</title>
        <authorList>
            <person name="Li X.Y."/>
            <person name="Fang X.M."/>
        </authorList>
    </citation>
    <scope>NUCLEOTIDE SEQUENCE [LARGE SCALE GENOMIC DNA]</scope>
    <source>
        <strain evidence="6 7">CPCC 100848</strain>
    </source>
</reference>
<gene>
    <name evidence="6" type="ORF">RY831_24400</name>
</gene>
<feature type="domain" description="Response regulatory" evidence="4">
    <location>
        <begin position="167"/>
        <end position="283"/>
    </location>
</feature>
<evidence type="ECO:0000259" key="5">
    <source>
        <dbReference type="PROSITE" id="PS50887"/>
    </source>
</evidence>
<dbReference type="NCBIfam" id="TIGR00254">
    <property type="entry name" value="GGDEF"/>
    <property type="match status" value="1"/>
</dbReference>
<dbReference type="Gene3D" id="3.40.50.2300">
    <property type="match status" value="2"/>
</dbReference>
<dbReference type="InterPro" id="IPR001789">
    <property type="entry name" value="Sig_transdc_resp-reg_receiver"/>
</dbReference>
<dbReference type="CDD" id="cd01949">
    <property type="entry name" value="GGDEF"/>
    <property type="match status" value="1"/>
</dbReference>
<dbReference type="EC" id="2.7.7.65" evidence="1"/>
<dbReference type="RefSeq" id="WP_326508984.1">
    <property type="nucleotide sequence ID" value="NZ_JAWIIV010000028.1"/>
</dbReference>
<protein>
    <recommendedName>
        <fullName evidence="1">diguanylate cyclase</fullName>
        <ecNumber evidence="1">2.7.7.65</ecNumber>
    </recommendedName>
</protein>
<keyword evidence="7" id="KW-1185">Reference proteome</keyword>
<feature type="domain" description="Response regulatory" evidence="4">
    <location>
        <begin position="41"/>
        <end position="158"/>
    </location>
</feature>
<proteinExistence type="predicted"/>
<dbReference type="InterPro" id="IPR011006">
    <property type="entry name" value="CheY-like_superfamily"/>
</dbReference>
<dbReference type="Gene3D" id="3.30.70.270">
    <property type="match status" value="1"/>
</dbReference>
<keyword evidence="3" id="KW-0597">Phosphoprotein</keyword>
<dbReference type="SMART" id="SM00267">
    <property type="entry name" value="GGDEF"/>
    <property type="match status" value="1"/>
</dbReference>
<keyword evidence="6" id="KW-0808">Transferase</keyword>
<evidence type="ECO:0000256" key="3">
    <source>
        <dbReference type="PROSITE-ProRule" id="PRU00169"/>
    </source>
</evidence>
<dbReference type="PANTHER" id="PTHR45138:SF9">
    <property type="entry name" value="DIGUANYLATE CYCLASE DGCM-RELATED"/>
    <property type="match status" value="1"/>
</dbReference>
<evidence type="ECO:0000313" key="7">
    <source>
        <dbReference type="Proteomes" id="UP001352263"/>
    </source>
</evidence>
<feature type="modified residue" description="4-aspartylphosphate" evidence="3">
    <location>
        <position position="216"/>
    </location>
</feature>
<accession>A0ABU6JFJ1</accession>